<dbReference type="AlphaFoldDB" id="A0A934IR60"/>
<comment type="caution">
    <text evidence="5">The sequence shown here is derived from an EMBL/GenBank/DDBJ whole genome shotgun (WGS) entry which is preliminary data.</text>
</comment>
<gene>
    <name evidence="5" type="ORF">JCR33_15580</name>
</gene>
<organism evidence="5 6">
    <name type="scientific">Acuticoccus mangrovi</name>
    <dbReference type="NCBI Taxonomy" id="2796142"/>
    <lineage>
        <taxon>Bacteria</taxon>
        <taxon>Pseudomonadati</taxon>
        <taxon>Pseudomonadota</taxon>
        <taxon>Alphaproteobacteria</taxon>
        <taxon>Hyphomicrobiales</taxon>
        <taxon>Amorphaceae</taxon>
        <taxon>Acuticoccus</taxon>
    </lineage>
</organism>
<dbReference type="GO" id="GO:0046872">
    <property type="term" value="F:metal ion binding"/>
    <property type="evidence" value="ECO:0007669"/>
    <property type="project" value="UniProtKB-KW"/>
</dbReference>
<dbReference type="EMBL" id="JAEKJA010000012">
    <property type="protein sequence ID" value="MBJ3777128.1"/>
    <property type="molecule type" value="Genomic_DNA"/>
</dbReference>
<sequence length="203" mass="21447">MNRVLVVLGLLAVTAVSAATTVLLARAKGDDATPTALAVDLTPDQIRMPDTPVVTQDGTELAFSEALGPGAYIIGFTYTKCPAICGATELDMQFVAASRADLDTPLRLVTLTLDPQNDTPQVLATAHSAAGAPPEWVRLTGRPSDIMRLLGYLGAWDGRPLKEHKQVFIVGNTSSGRNSRLSVEEVGYDPERLLAIAASYAAS</sequence>
<keyword evidence="2" id="KW-0186">Copper</keyword>
<dbReference type="Gene3D" id="3.40.30.10">
    <property type="entry name" value="Glutaredoxin"/>
    <property type="match status" value="1"/>
</dbReference>
<dbReference type="Proteomes" id="UP000609531">
    <property type="component" value="Unassembled WGS sequence"/>
</dbReference>
<evidence type="ECO:0000313" key="6">
    <source>
        <dbReference type="Proteomes" id="UP000609531"/>
    </source>
</evidence>
<evidence type="ECO:0000313" key="5">
    <source>
        <dbReference type="EMBL" id="MBJ3777128.1"/>
    </source>
</evidence>
<keyword evidence="2" id="KW-0479">Metal-binding</keyword>
<feature type="signal peptide" evidence="4">
    <location>
        <begin position="1"/>
        <end position="18"/>
    </location>
</feature>
<comment type="similarity">
    <text evidence="1">Belongs to the SCO1/2 family.</text>
</comment>
<dbReference type="Pfam" id="PF02630">
    <property type="entry name" value="SCO1-SenC"/>
    <property type="match status" value="1"/>
</dbReference>
<evidence type="ECO:0000256" key="2">
    <source>
        <dbReference type="PIRSR" id="PIRSR603782-1"/>
    </source>
</evidence>
<dbReference type="SUPFAM" id="SSF52833">
    <property type="entry name" value="Thioredoxin-like"/>
    <property type="match status" value="1"/>
</dbReference>
<reference evidence="5" key="1">
    <citation type="submission" date="2020-12" db="EMBL/GenBank/DDBJ databases">
        <title>Bacterial taxonomy.</title>
        <authorList>
            <person name="Pan X."/>
        </authorList>
    </citation>
    <scope>NUCLEOTIDE SEQUENCE</scope>
    <source>
        <strain evidence="5">B2012</strain>
    </source>
</reference>
<accession>A0A934IR60</accession>
<evidence type="ECO:0000256" key="4">
    <source>
        <dbReference type="SAM" id="SignalP"/>
    </source>
</evidence>
<evidence type="ECO:0000256" key="3">
    <source>
        <dbReference type="PIRSR" id="PIRSR603782-2"/>
    </source>
</evidence>
<proteinExistence type="inferred from homology"/>
<dbReference type="RefSeq" id="WP_198883023.1">
    <property type="nucleotide sequence ID" value="NZ_JAEKJA010000012.1"/>
</dbReference>
<dbReference type="InterPro" id="IPR003782">
    <property type="entry name" value="SCO1/SenC"/>
</dbReference>
<feature type="disulfide bond" description="Redox-active" evidence="3">
    <location>
        <begin position="81"/>
        <end position="85"/>
    </location>
</feature>
<keyword evidence="3" id="KW-1015">Disulfide bond</keyword>
<keyword evidence="6" id="KW-1185">Reference proteome</keyword>
<feature type="binding site" evidence="2">
    <location>
        <position position="81"/>
    </location>
    <ligand>
        <name>Cu cation</name>
        <dbReference type="ChEBI" id="CHEBI:23378"/>
    </ligand>
</feature>
<feature type="chain" id="PRO_5036929773" evidence="4">
    <location>
        <begin position="19"/>
        <end position="203"/>
    </location>
</feature>
<name>A0A934IR60_9HYPH</name>
<keyword evidence="4" id="KW-0732">Signal</keyword>
<feature type="binding site" evidence="2">
    <location>
        <position position="85"/>
    </location>
    <ligand>
        <name>Cu cation</name>
        <dbReference type="ChEBI" id="CHEBI:23378"/>
    </ligand>
</feature>
<evidence type="ECO:0000256" key="1">
    <source>
        <dbReference type="ARBA" id="ARBA00010996"/>
    </source>
</evidence>
<dbReference type="PANTHER" id="PTHR12151">
    <property type="entry name" value="ELECTRON TRANSPORT PROTIN SCO1/SENC FAMILY MEMBER"/>
    <property type="match status" value="1"/>
</dbReference>
<protein>
    <submittedName>
        <fullName evidence="5">SCO family protein</fullName>
    </submittedName>
</protein>
<dbReference type="InterPro" id="IPR036249">
    <property type="entry name" value="Thioredoxin-like_sf"/>
</dbReference>
<dbReference type="PANTHER" id="PTHR12151:SF25">
    <property type="entry name" value="LINALOOL DEHYDRATASE_ISOMERASE DOMAIN-CONTAINING PROTEIN"/>
    <property type="match status" value="1"/>
</dbReference>